<dbReference type="Gene3D" id="2.40.30.10">
    <property type="entry name" value="Translation factors"/>
    <property type="match status" value="1"/>
</dbReference>
<dbReference type="InterPro" id="IPR023166">
    <property type="entry name" value="BaiN-like_dom_sf"/>
</dbReference>
<dbReference type="Pfam" id="PF22780">
    <property type="entry name" value="HI0933_like_1st"/>
    <property type="match status" value="1"/>
</dbReference>
<evidence type="ECO:0000256" key="3">
    <source>
        <dbReference type="ARBA" id="ARBA00022827"/>
    </source>
</evidence>
<comment type="cofactor">
    <cofactor evidence="1">
        <name>FAD</name>
        <dbReference type="ChEBI" id="CHEBI:57692"/>
    </cofactor>
</comment>
<feature type="domain" description="RsdA/BaiN/AoA(So)-like Rossmann fold-like" evidence="4">
    <location>
        <begin position="7"/>
        <end position="402"/>
    </location>
</feature>
<dbReference type="RefSeq" id="WP_087288399.1">
    <property type="nucleotide sequence ID" value="NZ_NFJD01000003.1"/>
</dbReference>
<evidence type="ECO:0008006" key="8">
    <source>
        <dbReference type="Google" id="ProtNLM"/>
    </source>
</evidence>
<dbReference type="PRINTS" id="PR00411">
    <property type="entry name" value="PNDRDTASEI"/>
</dbReference>
<dbReference type="SUPFAM" id="SSF51905">
    <property type="entry name" value="FAD/NAD(P)-binding domain"/>
    <property type="match status" value="1"/>
</dbReference>
<name>A0A1Y4DBB8_9BACT</name>
<dbReference type="InterPro" id="IPR036188">
    <property type="entry name" value="FAD/NAD-bd_sf"/>
</dbReference>
<evidence type="ECO:0000313" key="7">
    <source>
        <dbReference type="Proteomes" id="UP000196368"/>
    </source>
</evidence>
<accession>A0A1Y4DBB8</accession>
<dbReference type="InterPro" id="IPR057661">
    <property type="entry name" value="RsdA/BaiN/AoA(So)_Rossmann"/>
</dbReference>
<proteinExistence type="predicted"/>
<evidence type="ECO:0000259" key="5">
    <source>
        <dbReference type="Pfam" id="PF22780"/>
    </source>
</evidence>
<evidence type="ECO:0000256" key="1">
    <source>
        <dbReference type="ARBA" id="ARBA00001974"/>
    </source>
</evidence>
<evidence type="ECO:0000259" key="4">
    <source>
        <dbReference type="Pfam" id="PF03486"/>
    </source>
</evidence>
<sequence length="408" mass="44083">MNSPIYDVIIIGGGASGLMCALECARRGKTTLLLEKDALPARKILVSGNGRCNLTNAHVSPSFYHADTALMAQTLSQFSFQDCLDFFARLGVLTVEENLGRVFPSTGKSTAVAEPLKLAVSEAGAEIQTSCEAVRLKRGKTFTVHCRGGQIFQSRRLVLACGSCAYPQLTGTQSGYELARSLGHSIIPPKPALSALCLKETAVARLNGIRSQVRLRALQNNRVLDQAEGEVLFTNYGINGPAVLNVSSSVSRALKDGNVVLELNFLPQLKDPQNFLRQRLAAFPARRPKDFFAGILHESIANLLIDFIGLRKNIPVGQQTPNALQRLVQTPCAWPLTATGVRPWNEAMAATGGVNTREINYNTFESLKCPGLYITGELLDVDGKSGGFNLHFAWASGIIAARALSEEQ</sequence>
<dbReference type="InterPro" id="IPR004792">
    <property type="entry name" value="BaiN-like"/>
</dbReference>
<dbReference type="Proteomes" id="UP000196368">
    <property type="component" value="Unassembled WGS sequence"/>
</dbReference>
<gene>
    <name evidence="6" type="ORF">B5F75_04530</name>
</gene>
<evidence type="ECO:0000313" key="6">
    <source>
        <dbReference type="EMBL" id="OUO56464.1"/>
    </source>
</evidence>
<evidence type="ECO:0000256" key="2">
    <source>
        <dbReference type="ARBA" id="ARBA00022630"/>
    </source>
</evidence>
<feature type="domain" description="RsdA/BaiN/AoA(So)-like insert" evidence="5">
    <location>
        <begin position="190"/>
        <end position="348"/>
    </location>
</feature>
<reference evidence="7" key="1">
    <citation type="submission" date="2017-04" db="EMBL/GenBank/DDBJ databases">
        <title>Function of individual gut microbiota members based on whole genome sequencing of pure cultures obtained from chicken caecum.</title>
        <authorList>
            <person name="Medvecky M."/>
            <person name="Cejkova D."/>
            <person name="Polansky O."/>
            <person name="Karasova D."/>
            <person name="Kubasova T."/>
            <person name="Cizek A."/>
            <person name="Rychlik I."/>
        </authorList>
    </citation>
    <scope>NUCLEOTIDE SEQUENCE [LARGE SCALE GENOMIC DNA]</scope>
    <source>
        <strain evidence="7">An273</strain>
    </source>
</reference>
<dbReference type="Gene3D" id="3.50.50.60">
    <property type="entry name" value="FAD/NAD(P)-binding domain"/>
    <property type="match status" value="1"/>
</dbReference>
<dbReference type="EMBL" id="NFJD01000003">
    <property type="protein sequence ID" value="OUO56464.1"/>
    <property type="molecule type" value="Genomic_DNA"/>
</dbReference>
<dbReference type="AlphaFoldDB" id="A0A1Y4DBB8"/>
<dbReference type="NCBIfam" id="TIGR00275">
    <property type="entry name" value="aminoacetone oxidase family FAD-binding enzyme"/>
    <property type="match status" value="1"/>
</dbReference>
<dbReference type="PANTHER" id="PTHR42887">
    <property type="entry name" value="OS12G0638800 PROTEIN"/>
    <property type="match status" value="1"/>
</dbReference>
<protein>
    <recommendedName>
        <fullName evidence="8">Aminoacetone oxidase family FAD-binding enzyme</fullName>
    </recommendedName>
</protein>
<dbReference type="Pfam" id="PF03486">
    <property type="entry name" value="HI0933_like"/>
    <property type="match status" value="1"/>
</dbReference>
<comment type="caution">
    <text evidence="6">The sequence shown here is derived from an EMBL/GenBank/DDBJ whole genome shotgun (WGS) entry which is preliminary data.</text>
</comment>
<dbReference type="InterPro" id="IPR055178">
    <property type="entry name" value="RsdA/BaiN/AoA(So)-like_dom"/>
</dbReference>
<dbReference type="PANTHER" id="PTHR42887:SF2">
    <property type="entry name" value="OS12G0638800 PROTEIN"/>
    <property type="match status" value="1"/>
</dbReference>
<keyword evidence="7" id="KW-1185">Reference proteome</keyword>
<dbReference type="Gene3D" id="1.10.8.260">
    <property type="entry name" value="HI0933 insert domain-like"/>
    <property type="match status" value="1"/>
</dbReference>
<keyword evidence="2" id="KW-0285">Flavoprotein</keyword>
<dbReference type="OrthoDB" id="9773233at2"/>
<keyword evidence="3" id="KW-0274">FAD</keyword>
<dbReference type="SUPFAM" id="SSF160996">
    <property type="entry name" value="HI0933 insert domain-like"/>
    <property type="match status" value="1"/>
</dbReference>
<organism evidence="6 7">
    <name type="scientific">Candidatus Avelusimicrobium gallicola</name>
    <dbReference type="NCBI Taxonomy" id="2562704"/>
    <lineage>
        <taxon>Bacteria</taxon>
        <taxon>Pseudomonadati</taxon>
        <taxon>Elusimicrobiota</taxon>
        <taxon>Elusimicrobia</taxon>
        <taxon>Elusimicrobiales</taxon>
        <taxon>Elusimicrobiaceae</taxon>
        <taxon>Candidatus Avelusimicrobium</taxon>
    </lineage>
</organism>